<organism evidence="1 2">
    <name type="scientific">Thalassiosira oceanica</name>
    <name type="common">Marine diatom</name>
    <dbReference type="NCBI Taxonomy" id="159749"/>
    <lineage>
        <taxon>Eukaryota</taxon>
        <taxon>Sar</taxon>
        <taxon>Stramenopiles</taxon>
        <taxon>Ochrophyta</taxon>
        <taxon>Bacillariophyta</taxon>
        <taxon>Coscinodiscophyceae</taxon>
        <taxon>Thalassiosirophycidae</taxon>
        <taxon>Thalassiosirales</taxon>
        <taxon>Thalassiosiraceae</taxon>
        <taxon>Thalassiosira</taxon>
    </lineage>
</organism>
<proteinExistence type="predicted"/>
<evidence type="ECO:0000313" key="2">
    <source>
        <dbReference type="Proteomes" id="UP000266841"/>
    </source>
</evidence>
<name>K0SP68_THAOC</name>
<dbReference type="Pfam" id="PF25192">
    <property type="entry name" value="DiatomPyrShell"/>
    <property type="match status" value="1"/>
</dbReference>
<reference evidence="1 2" key="1">
    <citation type="journal article" date="2012" name="Genome Biol.">
        <title>Genome and low-iron response of an oceanic diatom adapted to chronic iron limitation.</title>
        <authorList>
            <person name="Lommer M."/>
            <person name="Specht M."/>
            <person name="Roy A.S."/>
            <person name="Kraemer L."/>
            <person name="Andreson R."/>
            <person name="Gutowska M.A."/>
            <person name="Wolf J."/>
            <person name="Bergner S.V."/>
            <person name="Schilhabel M.B."/>
            <person name="Klostermeier U.C."/>
            <person name="Beiko R.G."/>
            <person name="Rosenstiel P."/>
            <person name="Hippler M."/>
            <person name="Laroche J."/>
        </authorList>
    </citation>
    <scope>NUCLEOTIDE SEQUENCE [LARGE SCALE GENOMIC DNA]</scope>
    <source>
        <strain evidence="1 2">CCMP1005</strain>
    </source>
</reference>
<gene>
    <name evidence="1" type="ORF">THAOC_10730</name>
</gene>
<dbReference type="InterPro" id="IPR057491">
    <property type="entry name" value="DiatomPyrShell"/>
</dbReference>
<dbReference type="Proteomes" id="UP000266841">
    <property type="component" value="Unassembled WGS sequence"/>
</dbReference>
<feature type="non-terminal residue" evidence="1">
    <location>
        <position position="96"/>
    </location>
</feature>
<keyword evidence="2" id="KW-1185">Reference proteome</keyword>
<dbReference type="AlphaFoldDB" id="K0SP68"/>
<dbReference type="EMBL" id="AGNL01011994">
    <property type="protein sequence ID" value="EJK68123.1"/>
    <property type="molecule type" value="Genomic_DNA"/>
</dbReference>
<protein>
    <submittedName>
        <fullName evidence="1">Uncharacterized protein</fullName>
    </submittedName>
</protein>
<comment type="caution">
    <text evidence="1">The sequence shown here is derived from an EMBL/GenBank/DDBJ whole genome shotgun (WGS) entry which is preliminary data.</text>
</comment>
<accession>K0SP68</accession>
<sequence>MQEIDDSGVEPLAVAFLPGLRPVYVEEDEAVKSFNPDVEEAKVLITARLRNIKAYIEILRDPNDDTEIVNVETDDASVVRCEETADMAVPEGKHGS</sequence>
<evidence type="ECO:0000313" key="1">
    <source>
        <dbReference type="EMBL" id="EJK68123.1"/>
    </source>
</evidence>